<dbReference type="Proteomes" id="UP000692954">
    <property type="component" value="Unassembled WGS sequence"/>
</dbReference>
<reference evidence="1" key="1">
    <citation type="submission" date="2021-01" db="EMBL/GenBank/DDBJ databases">
        <authorList>
            <consortium name="Genoscope - CEA"/>
            <person name="William W."/>
        </authorList>
    </citation>
    <scope>NUCLEOTIDE SEQUENCE</scope>
</reference>
<protein>
    <submittedName>
        <fullName evidence="1">Uncharacterized protein</fullName>
    </submittedName>
</protein>
<proteinExistence type="predicted"/>
<accession>A0A8S1QZG5</accession>
<dbReference type="EMBL" id="CAJJDN010000123">
    <property type="protein sequence ID" value="CAD8119850.1"/>
    <property type="molecule type" value="Genomic_DNA"/>
</dbReference>
<name>A0A8S1QZG5_9CILI</name>
<evidence type="ECO:0000313" key="1">
    <source>
        <dbReference type="EMBL" id="CAD8119850.1"/>
    </source>
</evidence>
<keyword evidence="2" id="KW-1185">Reference proteome</keyword>
<dbReference type="AlphaFoldDB" id="A0A8S1QZG5"/>
<evidence type="ECO:0000313" key="2">
    <source>
        <dbReference type="Proteomes" id="UP000692954"/>
    </source>
</evidence>
<gene>
    <name evidence="1" type="ORF">PSON_ATCC_30995.1.T1230036</name>
</gene>
<organism evidence="1 2">
    <name type="scientific">Paramecium sonneborni</name>
    <dbReference type="NCBI Taxonomy" id="65129"/>
    <lineage>
        <taxon>Eukaryota</taxon>
        <taxon>Sar</taxon>
        <taxon>Alveolata</taxon>
        <taxon>Ciliophora</taxon>
        <taxon>Intramacronucleata</taxon>
        <taxon>Oligohymenophorea</taxon>
        <taxon>Peniculida</taxon>
        <taxon>Parameciidae</taxon>
        <taxon>Paramecium</taxon>
    </lineage>
</organism>
<sequence>MKLKQTTIVTSKLIIISSIFQYFQLDLIDRIVKQTLCEKQVIIRQATFLNQNQKQSLIKNIKIFRNLCTELHLQPQLDDFAIIPKTLTLLNKDQPTQGLMIIDILRIILSNSIMINKRIYVFIKMLFYCLFKLSNEQEISFQQKKELLVFSLFLAYLF</sequence>
<comment type="caution">
    <text evidence="1">The sequence shown here is derived from an EMBL/GenBank/DDBJ whole genome shotgun (WGS) entry which is preliminary data.</text>
</comment>